<comment type="caution">
    <text evidence="1">The sequence shown here is derived from an EMBL/GenBank/DDBJ whole genome shotgun (WGS) entry which is preliminary data.</text>
</comment>
<gene>
    <name evidence="1" type="ORF">Q8A67_018887</name>
</gene>
<organism evidence="1 2">
    <name type="scientific">Cirrhinus molitorella</name>
    <name type="common">mud carp</name>
    <dbReference type="NCBI Taxonomy" id="172907"/>
    <lineage>
        <taxon>Eukaryota</taxon>
        <taxon>Metazoa</taxon>
        <taxon>Chordata</taxon>
        <taxon>Craniata</taxon>
        <taxon>Vertebrata</taxon>
        <taxon>Euteleostomi</taxon>
        <taxon>Actinopterygii</taxon>
        <taxon>Neopterygii</taxon>
        <taxon>Teleostei</taxon>
        <taxon>Ostariophysi</taxon>
        <taxon>Cypriniformes</taxon>
        <taxon>Cyprinidae</taxon>
        <taxon>Labeoninae</taxon>
        <taxon>Labeonini</taxon>
        <taxon>Cirrhinus</taxon>
    </lineage>
</organism>
<evidence type="ECO:0000313" key="1">
    <source>
        <dbReference type="EMBL" id="KAK2881619.1"/>
    </source>
</evidence>
<reference evidence="1" key="1">
    <citation type="submission" date="2023-08" db="EMBL/GenBank/DDBJ databases">
        <title>Chromosome-level Genome Assembly of mud carp (Cirrhinus molitorella).</title>
        <authorList>
            <person name="Liu H."/>
        </authorList>
    </citation>
    <scope>NUCLEOTIDE SEQUENCE</scope>
    <source>
        <strain evidence="1">Prfri</strain>
        <tissue evidence="1">Muscle</tissue>
    </source>
</reference>
<dbReference type="Proteomes" id="UP001187343">
    <property type="component" value="Unassembled WGS sequence"/>
</dbReference>
<proteinExistence type="predicted"/>
<accession>A0AA88PII7</accession>
<name>A0AA88PII7_9TELE</name>
<protein>
    <submittedName>
        <fullName evidence="1">Uncharacterized protein</fullName>
    </submittedName>
</protein>
<dbReference type="AlphaFoldDB" id="A0AA88PII7"/>
<keyword evidence="2" id="KW-1185">Reference proteome</keyword>
<evidence type="ECO:0000313" key="2">
    <source>
        <dbReference type="Proteomes" id="UP001187343"/>
    </source>
</evidence>
<dbReference type="EMBL" id="JAUYZG010000018">
    <property type="protein sequence ID" value="KAK2881619.1"/>
    <property type="molecule type" value="Genomic_DNA"/>
</dbReference>
<sequence>MERAEPFQRRHSSSCDSWHVDLRASIRSLARVDRSTQLGTQLAPSAVVVSILSLIRNFTASPTWAPDSLTLPSCSTCDILVVSHTASAPVSPGPLSPHRHNLFPLS</sequence>